<dbReference type="AlphaFoldDB" id="A0A0K6HRX2"/>
<reference evidence="3" key="1">
    <citation type="submission" date="2015-08" db="EMBL/GenBank/DDBJ databases">
        <authorList>
            <person name="Varghese N."/>
        </authorList>
    </citation>
    <scope>NUCLEOTIDE SEQUENCE [LARGE SCALE GENOMIC DNA]</scope>
    <source>
        <strain evidence="3">DSM 18181</strain>
    </source>
</reference>
<name>A0A0K6HRX2_9BURK</name>
<sequence length="235" mass="26575">MLHCSKSILTRAMTLSSETSRADSPGSAAVVLPKLNRARAPIIPIRPIGPEHREQLLRHFLALGTEDRYLRFGYAASDERIRAYVDSIRFGVDEIFGVFNRKLDLLAVAHIAIEPGRTDRAEFGVSVLPRGRGLGIGTRLFERAAVDARNRGLRVLYMQCLSSNGAMLKIARRAGMKVRNEGGETEAYLELPDDTYQSHFDALLENQTGQIDYWMKAFMRQWRCFWLFGRCPDPT</sequence>
<proteinExistence type="predicted"/>
<dbReference type="Pfam" id="PF00583">
    <property type="entry name" value="Acetyltransf_1"/>
    <property type="match status" value="1"/>
</dbReference>
<feature type="domain" description="N-acetyltransferase" evidence="1">
    <location>
        <begin position="43"/>
        <end position="194"/>
    </location>
</feature>
<accession>A0A0K6HRX2</accession>
<organism evidence="2 3">
    <name type="scientific">Thiomonas bhubaneswarensis</name>
    <dbReference type="NCBI Taxonomy" id="339866"/>
    <lineage>
        <taxon>Bacteria</taxon>
        <taxon>Pseudomonadati</taxon>
        <taxon>Pseudomonadota</taxon>
        <taxon>Betaproteobacteria</taxon>
        <taxon>Burkholderiales</taxon>
        <taxon>Thiomonas</taxon>
    </lineage>
</organism>
<dbReference type="PROSITE" id="PS51186">
    <property type="entry name" value="GNAT"/>
    <property type="match status" value="1"/>
</dbReference>
<evidence type="ECO:0000313" key="3">
    <source>
        <dbReference type="Proteomes" id="UP000183649"/>
    </source>
</evidence>
<dbReference type="CDD" id="cd04301">
    <property type="entry name" value="NAT_SF"/>
    <property type="match status" value="1"/>
</dbReference>
<gene>
    <name evidence="2" type="ORF">Ga0061069_101298</name>
</gene>
<dbReference type="Proteomes" id="UP000183649">
    <property type="component" value="Unassembled WGS sequence"/>
</dbReference>
<dbReference type="Gene3D" id="3.40.630.30">
    <property type="match status" value="1"/>
</dbReference>
<dbReference type="SUPFAM" id="SSF55729">
    <property type="entry name" value="Acyl-CoA N-acyltransferases (Nat)"/>
    <property type="match status" value="1"/>
</dbReference>
<dbReference type="InterPro" id="IPR000182">
    <property type="entry name" value="GNAT_dom"/>
</dbReference>
<dbReference type="EMBL" id="CYHF01000001">
    <property type="protein sequence ID" value="CUA93624.1"/>
    <property type="molecule type" value="Genomic_DNA"/>
</dbReference>
<evidence type="ECO:0000259" key="1">
    <source>
        <dbReference type="PROSITE" id="PS51186"/>
    </source>
</evidence>
<dbReference type="InterPro" id="IPR016181">
    <property type="entry name" value="Acyl_CoA_acyltransferase"/>
</dbReference>
<evidence type="ECO:0000313" key="2">
    <source>
        <dbReference type="EMBL" id="CUA93624.1"/>
    </source>
</evidence>
<dbReference type="GO" id="GO:0016747">
    <property type="term" value="F:acyltransferase activity, transferring groups other than amino-acyl groups"/>
    <property type="evidence" value="ECO:0007669"/>
    <property type="project" value="InterPro"/>
</dbReference>
<keyword evidence="2" id="KW-0808">Transferase</keyword>
<keyword evidence="3" id="KW-1185">Reference proteome</keyword>
<dbReference type="STRING" id="339866.GCA_001418255_00296"/>
<protein>
    <submittedName>
        <fullName evidence="2">Acetyltransferase (GNAT) family</fullName>
    </submittedName>
</protein>